<dbReference type="AlphaFoldDB" id="A0A318E181"/>
<reference evidence="3 4" key="1">
    <citation type="submission" date="2018-04" db="EMBL/GenBank/DDBJ databases">
        <title>Genomic Encyclopedia of Type Strains, Phase IV (KMG-IV): sequencing the most valuable type-strain genomes for metagenomic binning, comparative biology and taxonomic classification.</title>
        <authorList>
            <person name="Goeker M."/>
        </authorList>
    </citation>
    <scope>NUCLEOTIDE SEQUENCE [LARGE SCALE GENOMIC DNA]</scope>
    <source>
        <strain evidence="3 4">DSM 104150</strain>
    </source>
</reference>
<accession>A0A318E181</accession>
<sequence>MANPPGTLLAVKVAPKAARNAVIGWHASSLKLCVTAPPEDGRANAAVIALLADVLRTPPSSIHVRRGARSPHKLLAIDGLDEAALLARLPQR</sequence>
<dbReference type="GO" id="GO:0005737">
    <property type="term" value="C:cytoplasm"/>
    <property type="evidence" value="ECO:0007669"/>
    <property type="project" value="TreeGrafter"/>
</dbReference>
<evidence type="ECO:0000313" key="4">
    <source>
        <dbReference type="Proteomes" id="UP000248330"/>
    </source>
</evidence>
<comment type="caution">
    <text evidence="3">The sequence shown here is derived from an EMBL/GenBank/DDBJ whole genome shotgun (WGS) entry which is preliminary data.</text>
</comment>
<dbReference type="PANTHER" id="PTHR13420">
    <property type="entry name" value="UPF0235 PROTEIN C15ORF40"/>
    <property type="match status" value="1"/>
</dbReference>
<keyword evidence="4" id="KW-1185">Reference proteome</keyword>
<dbReference type="Gene3D" id="3.30.1200.10">
    <property type="entry name" value="YggU-like"/>
    <property type="match status" value="1"/>
</dbReference>
<organism evidence="3 4">
    <name type="scientific">Sinimarinibacterium flocculans</name>
    <dbReference type="NCBI Taxonomy" id="985250"/>
    <lineage>
        <taxon>Bacteria</taxon>
        <taxon>Pseudomonadati</taxon>
        <taxon>Pseudomonadota</taxon>
        <taxon>Gammaproteobacteria</taxon>
        <taxon>Nevskiales</taxon>
        <taxon>Nevskiaceae</taxon>
        <taxon>Sinimarinibacterium</taxon>
    </lineage>
</organism>
<evidence type="ECO:0000256" key="1">
    <source>
        <dbReference type="ARBA" id="ARBA00010364"/>
    </source>
</evidence>
<dbReference type="RefSeq" id="WP_245903978.1">
    <property type="nucleotide sequence ID" value="NZ_CAKZQT010000005.1"/>
</dbReference>
<name>A0A318E181_9GAMM</name>
<dbReference type="NCBIfam" id="TIGR00251">
    <property type="entry name" value="DUF167 family protein"/>
    <property type="match status" value="1"/>
</dbReference>
<evidence type="ECO:0000313" key="3">
    <source>
        <dbReference type="EMBL" id="PXV64575.1"/>
    </source>
</evidence>
<dbReference type="Proteomes" id="UP000248330">
    <property type="component" value="Unassembled WGS sequence"/>
</dbReference>
<dbReference type="InterPro" id="IPR036591">
    <property type="entry name" value="YggU-like_sf"/>
</dbReference>
<protein>
    <recommendedName>
        <fullName evidence="2">UPF0235 protein C8D93_11225</fullName>
    </recommendedName>
</protein>
<dbReference type="Pfam" id="PF02594">
    <property type="entry name" value="DUF167"/>
    <property type="match status" value="1"/>
</dbReference>
<dbReference type="EMBL" id="QICN01000012">
    <property type="protein sequence ID" value="PXV64575.1"/>
    <property type="molecule type" value="Genomic_DNA"/>
</dbReference>
<gene>
    <name evidence="3" type="ORF">C8D93_11225</name>
</gene>
<dbReference type="SUPFAM" id="SSF69786">
    <property type="entry name" value="YggU-like"/>
    <property type="match status" value="1"/>
</dbReference>
<dbReference type="PANTHER" id="PTHR13420:SF7">
    <property type="entry name" value="UPF0235 PROTEIN C15ORF40"/>
    <property type="match status" value="1"/>
</dbReference>
<dbReference type="HAMAP" id="MF_00634">
    <property type="entry name" value="UPF0235"/>
    <property type="match status" value="1"/>
</dbReference>
<dbReference type="SMART" id="SM01152">
    <property type="entry name" value="DUF167"/>
    <property type="match status" value="1"/>
</dbReference>
<dbReference type="InterPro" id="IPR003746">
    <property type="entry name" value="DUF167"/>
</dbReference>
<comment type="similarity">
    <text evidence="1 2">Belongs to the UPF0235 family.</text>
</comment>
<evidence type="ECO:0000256" key="2">
    <source>
        <dbReference type="HAMAP-Rule" id="MF_00634"/>
    </source>
</evidence>
<proteinExistence type="inferred from homology"/>